<keyword evidence="3" id="KW-1185">Reference proteome</keyword>
<keyword evidence="1" id="KW-0472">Membrane</keyword>
<feature type="transmembrane region" description="Helical" evidence="1">
    <location>
        <begin position="21"/>
        <end position="41"/>
    </location>
</feature>
<name>N6YUF2_THAL4</name>
<comment type="caution">
    <text evidence="2">The sequence shown here is derived from an EMBL/GenBank/DDBJ whole genome shotgun (WGS) entry which is preliminary data.</text>
</comment>
<keyword evidence="1" id="KW-1133">Transmembrane helix</keyword>
<gene>
    <name evidence="2" type="ORF">C666_14195</name>
</gene>
<keyword evidence="1" id="KW-0812">Transmembrane</keyword>
<evidence type="ECO:0008006" key="4">
    <source>
        <dbReference type="Google" id="ProtNLM"/>
    </source>
</evidence>
<dbReference type="RefSeq" id="WP_004341361.1">
    <property type="nucleotide sequence ID" value="NZ_AMXE01000062.1"/>
</dbReference>
<accession>N6YUF2</accession>
<dbReference type="EMBL" id="AMXE01000062">
    <property type="protein sequence ID" value="ENO86027.1"/>
    <property type="molecule type" value="Genomic_DNA"/>
</dbReference>
<feature type="transmembrane region" description="Helical" evidence="1">
    <location>
        <begin position="70"/>
        <end position="87"/>
    </location>
</feature>
<evidence type="ECO:0000313" key="3">
    <source>
        <dbReference type="Proteomes" id="UP000013232"/>
    </source>
</evidence>
<sequence>MKNTHASMAVRGLLYKEWIKLRYLGLLPFALLLIALGDSFYDMHGLKSANGGQALWHAVIFRSHMPFEPMRYLPLSSGIWLAAVQFAPECLNRRLRLFFHLPVDEHKALCLILGLGAGLLSALTGGLCLAQAALISLFMPVEAARLSILALTPWCLAGFVAYAVTALIFIETSPVRRLWHAGIGAVFVLALTDARGYGSHVDGLPWFGLIAALWFAAIGNVLERAKRGGGS</sequence>
<reference evidence="2 3" key="1">
    <citation type="submission" date="2012-09" db="EMBL/GenBank/DDBJ databases">
        <title>Draft Genome Sequences of 6 Strains from Genus Thauera.</title>
        <authorList>
            <person name="Liu B."/>
            <person name="Shapleigh J.P."/>
            <person name="Frostegard A.H."/>
        </authorList>
    </citation>
    <scope>NUCLEOTIDE SEQUENCE [LARGE SCALE GENOMIC DNA]</scope>
    <source>
        <strain evidence="3">47Lol / DSM 12138</strain>
    </source>
</reference>
<evidence type="ECO:0000313" key="2">
    <source>
        <dbReference type="EMBL" id="ENO86027.1"/>
    </source>
</evidence>
<evidence type="ECO:0000256" key="1">
    <source>
        <dbReference type="SAM" id="Phobius"/>
    </source>
</evidence>
<dbReference type="OrthoDB" id="9157310at2"/>
<feature type="transmembrane region" description="Helical" evidence="1">
    <location>
        <begin position="108"/>
        <end position="134"/>
    </location>
</feature>
<feature type="transmembrane region" description="Helical" evidence="1">
    <location>
        <begin position="146"/>
        <end position="170"/>
    </location>
</feature>
<dbReference type="eggNOG" id="ENOG5032RQH">
    <property type="taxonomic scope" value="Bacteria"/>
</dbReference>
<dbReference type="STRING" id="1123367.GCA_000621305_03505"/>
<organism evidence="2 3">
    <name type="scientific">Thauera linaloolentis (strain DSM 12138 / JCM 21573 / CCUG 41526 / CIP 105981 / IAM 15112 / NBRC 102519 / 47Lol)</name>
    <dbReference type="NCBI Taxonomy" id="1123367"/>
    <lineage>
        <taxon>Bacteria</taxon>
        <taxon>Pseudomonadati</taxon>
        <taxon>Pseudomonadota</taxon>
        <taxon>Betaproteobacteria</taxon>
        <taxon>Rhodocyclales</taxon>
        <taxon>Zoogloeaceae</taxon>
        <taxon>Thauera</taxon>
    </lineage>
</organism>
<feature type="transmembrane region" description="Helical" evidence="1">
    <location>
        <begin position="203"/>
        <end position="222"/>
    </location>
</feature>
<protein>
    <recommendedName>
        <fullName evidence="4">Transmembrane protein</fullName>
    </recommendedName>
</protein>
<feature type="transmembrane region" description="Helical" evidence="1">
    <location>
        <begin position="177"/>
        <end position="197"/>
    </location>
</feature>
<dbReference type="AlphaFoldDB" id="N6YUF2"/>
<proteinExistence type="predicted"/>
<dbReference type="Proteomes" id="UP000013232">
    <property type="component" value="Unassembled WGS sequence"/>
</dbReference>